<reference evidence="15" key="2">
    <citation type="submission" date="2020-09" db="EMBL/GenBank/DDBJ databases">
        <authorList>
            <person name="Sun Q."/>
            <person name="Ohkuma M."/>
        </authorList>
    </citation>
    <scope>NUCLEOTIDE SEQUENCE</scope>
    <source>
        <strain evidence="15">JCM 10088</strain>
    </source>
</reference>
<dbReference type="EMBL" id="BMNL01000004">
    <property type="protein sequence ID" value="GGP22384.1"/>
    <property type="molecule type" value="Genomic_DNA"/>
</dbReference>
<keyword evidence="7 13" id="KW-0378">Hydrolase</keyword>
<evidence type="ECO:0000256" key="11">
    <source>
        <dbReference type="ARBA" id="ARBA00023118"/>
    </source>
</evidence>
<keyword evidence="12 13" id="KW-0464">Manganese</keyword>
<comment type="cofactor">
    <cofactor evidence="1">
        <name>Mn(2+)</name>
        <dbReference type="ChEBI" id="CHEBI:29035"/>
    </cofactor>
</comment>
<keyword evidence="10 13" id="KW-0411">Iron-sulfur</keyword>
<comment type="similarity">
    <text evidence="2 13">Belongs to the CRISPR-associated exonuclease Cas4 family.</text>
</comment>
<evidence type="ECO:0000256" key="9">
    <source>
        <dbReference type="ARBA" id="ARBA00023004"/>
    </source>
</evidence>
<dbReference type="NCBIfam" id="TIGR00372">
    <property type="entry name" value="cas4"/>
    <property type="match status" value="1"/>
</dbReference>
<evidence type="ECO:0000256" key="5">
    <source>
        <dbReference type="ARBA" id="ARBA00022722"/>
    </source>
</evidence>
<dbReference type="OrthoDB" id="24369at2157"/>
<keyword evidence="8 13" id="KW-0269">Exonuclease</keyword>
<dbReference type="Gene3D" id="3.90.320.10">
    <property type="match status" value="1"/>
</dbReference>
<dbReference type="RefSeq" id="WP_188597086.1">
    <property type="nucleotide sequence ID" value="NZ_BMNL01000004.1"/>
</dbReference>
<evidence type="ECO:0000256" key="4">
    <source>
        <dbReference type="ARBA" id="ARBA00020049"/>
    </source>
</evidence>
<evidence type="ECO:0000259" key="14">
    <source>
        <dbReference type="Pfam" id="PF01930"/>
    </source>
</evidence>
<dbReference type="InterPro" id="IPR051827">
    <property type="entry name" value="Cas4_exonuclease"/>
</dbReference>
<proteinExistence type="inferred from homology"/>
<accession>A0A830H0R2</accession>
<keyword evidence="9 13" id="KW-0408">Iron</keyword>
<dbReference type="GO" id="GO:0046872">
    <property type="term" value="F:metal ion binding"/>
    <property type="evidence" value="ECO:0007669"/>
    <property type="project" value="UniProtKB-KW"/>
</dbReference>
<dbReference type="InterPro" id="IPR022765">
    <property type="entry name" value="Dna2/Cas4_DUF83"/>
</dbReference>
<evidence type="ECO:0000256" key="8">
    <source>
        <dbReference type="ARBA" id="ARBA00022839"/>
    </source>
</evidence>
<comment type="cofactor">
    <cofactor evidence="13">
        <name>Mg(2+)</name>
        <dbReference type="ChEBI" id="CHEBI:18420"/>
    </cofactor>
    <cofactor evidence="13">
        <name>Mn(2+)</name>
        <dbReference type="ChEBI" id="CHEBI:29035"/>
    </cofactor>
    <text evidence="13">Mg(2+) or Mn(2+) required for ssDNA cleavage activity.</text>
</comment>
<dbReference type="PANTHER" id="PTHR36531">
    <property type="entry name" value="CRISPR-ASSOCIATED EXONUCLEASE CAS4"/>
    <property type="match status" value="1"/>
</dbReference>
<comment type="caution">
    <text evidence="15">The sequence shown here is derived from an EMBL/GenBank/DDBJ whole genome shotgun (WGS) entry which is preliminary data.</text>
</comment>
<evidence type="ECO:0000256" key="10">
    <source>
        <dbReference type="ARBA" id="ARBA00023014"/>
    </source>
</evidence>
<keyword evidence="5 13" id="KW-0540">Nuclease</keyword>
<feature type="domain" description="DUF83" evidence="14">
    <location>
        <begin position="48"/>
        <end position="211"/>
    </location>
</feature>
<organism evidence="15 16">
    <name type="scientific">Thermocladium modestius</name>
    <dbReference type="NCBI Taxonomy" id="62609"/>
    <lineage>
        <taxon>Archaea</taxon>
        <taxon>Thermoproteota</taxon>
        <taxon>Thermoprotei</taxon>
        <taxon>Thermoproteales</taxon>
        <taxon>Thermoproteaceae</taxon>
        <taxon>Thermocladium</taxon>
    </lineage>
</organism>
<evidence type="ECO:0000256" key="7">
    <source>
        <dbReference type="ARBA" id="ARBA00022801"/>
    </source>
</evidence>
<evidence type="ECO:0000256" key="12">
    <source>
        <dbReference type="ARBA" id="ARBA00023211"/>
    </source>
</evidence>
<evidence type="ECO:0000256" key="13">
    <source>
        <dbReference type="RuleBase" id="RU365022"/>
    </source>
</evidence>
<evidence type="ECO:0000313" key="15">
    <source>
        <dbReference type="EMBL" id="GGP22384.1"/>
    </source>
</evidence>
<evidence type="ECO:0000256" key="6">
    <source>
        <dbReference type="ARBA" id="ARBA00022723"/>
    </source>
</evidence>
<dbReference type="GO" id="GO:0051607">
    <property type="term" value="P:defense response to virus"/>
    <property type="evidence" value="ECO:0007669"/>
    <property type="project" value="UniProtKB-KW"/>
</dbReference>
<dbReference type="InterPro" id="IPR013343">
    <property type="entry name" value="CRISPR-assoc_prot_Cas4"/>
</dbReference>
<keyword evidence="6 13" id="KW-0479">Metal-binding</keyword>
<protein>
    <recommendedName>
        <fullName evidence="4 13">CRISPR-associated exonuclease Cas4</fullName>
        <ecNumber evidence="3 13">3.1.12.1</ecNumber>
    </recommendedName>
</protein>
<keyword evidence="11 13" id="KW-0051">Antiviral defense</keyword>
<dbReference type="InterPro" id="IPR011604">
    <property type="entry name" value="PDDEXK-like_dom_sf"/>
</dbReference>
<evidence type="ECO:0000313" key="16">
    <source>
        <dbReference type="Proteomes" id="UP000610960"/>
    </source>
</evidence>
<comment type="function">
    <text evidence="13">CRISPR (clustered regularly interspaced short palindromic repeat) is an adaptive immune system that provides protection against mobile genetic elements (viruses, transposable elements and conjugative plasmids). CRISPR clusters contain sequences complementary to antecedent mobile elements and target invading nucleic acids. CRISPR clusters are transcribed and processed into CRISPR RNA (crRNA).</text>
</comment>
<sequence>MYPLLRDVVRVNDDAVKKVVEEYVKSAILTFWGDIVVIPRGGVNASPSMVSSFDFCPLKAWVEHRYGVMITKTAWLHRIAFGELAHAQYQDYLRSTLGKTVISEMKIEDDDVVGKPDVVVYNDDDTIDVLELKTGKPHPAHRIQVLTYVGLLNEEVNDAELIYMNMREQVNVTQSDVIDAIRRVKQVKIMLSAQSPPQRNCGDCPLRGVCKKIHETPIIRSMMPR</sequence>
<dbReference type="Pfam" id="PF01930">
    <property type="entry name" value="Cas_Cas4"/>
    <property type="match status" value="1"/>
</dbReference>
<dbReference type="GO" id="GO:0004527">
    <property type="term" value="F:exonuclease activity"/>
    <property type="evidence" value="ECO:0007669"/>
    <property type="project" value="UniProtKB-KW"/>
</dbReference>
<dbReference type="PANTHER" id="PTHR36531:SF2">
    <property type="entry name" value="CRISPR-ASSOCIATED EXONUCLEASE CAS4"/>
    <property type="match status" value="1"/>
</dbReference>
<comment type="cofactor">
    <cofactor evidence="13">
        <name>iron-sulfur cluster</name>
        <dbReference type="ChEBI" id="CHEBI:30408"/>
    </cofactor>
</comment>
<reference evidence="15" key="1">
    <citation type="journal article" date="2014" name="Int. J. Syst. Evol. Microbiol.">
        <title>Complete genome sequence of Corynebacterium casei LMG S-19264T (=DSM 44701T), isolated from a smear-ripened cheese.</title>
        <authorList>
            <consortium name="US DOE Joint Genome Institute (JGI-PGF)"/>
            <person name="Walter F."/>
            <person name="Albersmeier A."/>
            <person name="Kalinowski J."/>
            <person name="Ruckert C."/>
        </authorList>
    </citation>
    <scope>NUCLEOTIDE SEQUENCE</scope>
    <source>
        <strain evidence="15">JCM 10088</strain>
    </source>
</reference>
<dbReference type="GO" id="GO:0051536">
    <property type="term" value="F:iron-sulfur cluster binding"/>
    <property type="evidence" value="ECO:0007669"/>
    <property type="project" value="UniProtKB-KW"/>
</dbReference>
<evidence type="ECO:0000256" key="1">
    <source>
        <dbReference type="ARBA" id="ARBA00001936"/>
    </source>
</evidence>
<dbReference type="Proteomes" id="UP000610960">
    <property type="component" value="Unassembled WGS sequence"/>
</dbReference>
<dbReference type="AlphaFoldDB" id="A0A830H0R2"/>
<keyword evidence="16" id="KW-1185">Reference proteome</keyword>
<dbReference type="EC" id="3.1.12.1" evidence="3 13"/>
<name>A0A830H0R2_9CREN</name>
<evidence type="ECO:0000256" key="3">
    <source>
        <dbReference type="ARBA" id="ARBA00012768"/>
    </source>
</evidence>
<gene>
    <name evidence="15" type="ORF">GCM10007981_18230</name>
</gene>
<evidence type="ECO:0000256" key="2">
    <source>
        <dbReference type="ARBA" id="ARBA00009189"/>
    </source>
</evidence>